<evidence type="ECO:0000256" key="10">
    <source>
        <dbReference type="ARBA" id="ARBA00025174"/>
    </source>
</evidence>
<evidence type="ECO:0000259" key="12">
    <source>
        <dbReference type="Pfam" id="PF11897"/>
    </source>
</evidence>
<protein>
    <recommendedName>
        <fullName evidence="4">glycogen phosphorylase</fullName>
        <ecNumber evidence="4">2.4.1.1</ecNumber>
    </recommendedName>
</protein>
<keyword evidence="5" id="KW-0021">Allosteric enzyme</keyword>
<dbReference type="InterPro" id="IPR024517">
    <property type="entry name" value="Glycogen_phosphorylase_DUF3417"/>
</dbReference>
<comment type="caution">
    <text evidence="13">The sequence shown here is derived from an EMBL/GenBank/DDBJ whole genome shotgun (WGS) entry which is preliminary data.</text>
</comment>
<evidence type="ECO:0000256" key="4">
    <source>
        <dbReference type="ARBA" id="ARBA00012591"/>
    </source>
</evidence>
<dbReference type="OrthoDB" id="9760804at2"/>
<keyword evidence="6" id="KW-0328">Glycosyltransferase</keyword>
<dbReference type="InterPro" id="IPR052182">
    <property type="entry name" value="Glycogen/Maltodextrin_Phosph"/>
</dbReference>
<keyword evidence="14" id="KW-1185">Reference proteome</keyword>
<keyword evidence="9" id="KW-0119">Carbohydrate metabolism</keyword>
<dbReference type="Pfam" id="PF11897">
    <property type="entry name" value="DUF3417"/>
    <property type="match status" value="1"/>
</dbReference>
<dbReference type="Proteomes" id="UP000192534">
    <property type="component" value="Unassembled WGS sequence"/>
</dbReference>
<evidence type="ECO:0000313" key="13">
    <source>
        <dbReference type="EMBL" id="ORB48648.1"/>
    </source>
</evidence>
<feature type="domain" description="DUF3417" evidence="12">
    <location>
        <begin position="13"/>
        <end position="123"/>
    </location>
</feature>
<dbReference type="GO" id="GO:0008184">
    <property type="term" value="F:glycogen phosphorylase activity"/>
    <property type="evidence" value="ECO:0007669"/>
    <property type="project" value="InterPro"/>
</dbReference>
<dbReference type="InterPro" id="IPR011834">
    <property type="entry name" value="Agluc_phsphrylas"/>
</dbReference>
<accession>A0A1X0IL41</accession>
<dbReference type="InterPro" id="IPR035090">
    <property type="entry name" value="Pyridoxal_P_attach_site"/>
</dbReference>
<evidence type="ECO:0000256" key="3">
    <source>
        <dbReference type="ARBA" id="ARBA00006047"/>
    </source>
</evidence>
<dbReference type="InterPro" id="IPR000811">
    <property type="entry name" value="Glyco_trans_35"/>
</dbReference>
<dbReference type="PROSITE" id="PS00102">
    <property type="entry name" value="PHOSPHORYLASE"/>
    <property type="match status" value="1"/>
</dbReference>
<feature type="modified residue" description="N6-(pyridoxal phosphate)lysine" evidence="11">
    <location>
        <position position="613"/>
    </location>
</feature>
<dbReference type="Pfam" id="PF00343">
    <property type="entry name" value="Phosphorylase"/>
    <property type="match status" value="1"/>
</dbReference>
<dbReference type="AlphaFoldDB" id="A0A1X0IL41"/>
<dbReference type="GO" id="GO:0030170">
    <property type="term" value="F:pyridoxal phosphate binding"/>
    <property type="evidence" value="ECO:0007669"/>
    <property type="project" value="InterPro"/>
</dbReference>
<evidence type="ECO:0000256" key="6">
    <source>
        <dbReference type="ARBA" id="ARBA00022676"/>
    </source>
</evidence>
<evidence type="ECO:0000256" key="7">
    <source>
        <dbReference type="ARBA" id="ARBA00022679"/>
    </source>
</evidence>
<comment type="catalytic activity">
    <reaction evidence="1">
        <text>[(1-&gt;4)-alpha-D-glucosyl](n) + phosphate = [(1-&gt;4)-alpha-D-glucosyl](n-1) + alpha-D-glucose 1-phosphate</text>
        <dbReference type="Rhea" id="RHEA:41732"/>
        <dbReference type="Rhea" id="RHEA-COMP:9584"/>
        <dbReference type="Rhea" id="RHEA-COMP:9586"/>
        <dbReference type="ChEBI" id="CHEBI:15444"/>
        <dbReference type="ChEBI" id="CHEBI:43474"/>
        <dbReference type="ChEBI" id="CHEBI:58601"/>
        <dbReference type="EC" id="2.4.1.1"/>
    </reaction>
</comment>
<reference evidence="13 14" key="1">
    <citation type="submission" date="2016-12" db="EMBL/GenBank/DDBJ databases">
        <title>The new phylogeny of genus Mycobacterium.</title>
        <authorList>
            <person name="Tortoli E."/>
            <person name="Trovato A."/>
            <person name="Cirillo D.M."/>
        </authorList>
    </citation>
    <scope>NUCLEOTIDE SEQUENCE [LARGE SCALE GENOMIC DNA]</scope>
    <source>
        <strain evidence="13 14">DSM 44223</strain>
    </source>
</reference>
<sequence>MKALRRFTVRAHLPERLAALGRLSTNLRWSWDKPTQDLFASIDPRLWLQTGQDPVALLGAVAPARLDELAEDEQFLNVLDQLAADLDDYLSRPMWFQEQEQGSSVMPTGIAYFSMEFGVAEVLPNYSGGLGILAGDHLKSASDLGLPLIAVGLYYRSGYFRQSLTADGWQHENYPSLDPQGLPLRLLADAAGAPVLVELAMPEAKVLRARVWVAQVGRIPLLLLDSDIPENEHDLRNVTDRLYGGDQEHRIKQELLAGIGGIRAIRAFTAIEGRPAPDVYHMNEGHAGFLGVERIREYISEQKLDFDTALTLVRASTVFTTHTPVPAGIDRFPVDMVQRYFGDDSKDGLLPEVPVGRVLAFGAEDDPSKFNMAHMGLRLAQRANGVSLLHGRVSRTMFDELWPGFDPAEVPIGSITNGVHGPTWAAPQWLELGRELAGSTEALREPNIWARLQQVDTGHIWWIRSQLRALLVEDVRQRLRRSWLERGASEAELGWIATAFDPEVLTIGFARRVPTYKRLTLMLRDPQRLEALLLDKDKPLQLIVAGKSHPADDAGKALIQQIVKFADRPEVRHRIAFLPDYDMSMARQLYWGCDVWLNNPLRPLEACGTSGMKSALNGGLNLSIRDGWWDEWYDGENGWEIPTADGLADESRRDDIESSALYNLLEQSVTPTFYDRDDKGVPTRWVEMVRHTLQGLGPKVLASRMVRDYTEKYYAPAAQSFRRTSAPIDGLPFGAARELSAYRQRVREAWPQIEITDVDSTGLPDTPLLGSELTLTATVALAGLKPDEVDVQAVLGRVDAADALQDPVTVDMVHSGSGDGGTDIFSTTTPLPVAGSVGYTVRVLPHHPLLAGDNELGLVTLA</sequence>
<dbReference type="EC" id="2.4.1.1" evidence="4"/>
<evidence type="ECO:0000256" key="2">
    <source>
        <dbReference type="ARBA" id="ARBA00001933"/>
    </source>
</evidence>
<keyword evidence="8 11" id="KW-0663">Pyridoxal phosphate</keyword>
<dbReference type="PANTHER" id="PTHR42655">
    <property type="entry name" value="GLYCOGEN PHOSPHORYLASE"/>
    <property type="match status" value="1"/>
</dbReference>
<gene>
    <name evidence="13" type="ORF">BST42_24765</name>
</gene>
<comment type="cofactor">
    <cofactor evidence="2">
        <name>pyridoxal 5'-phosphate</name>
        <dbReference type="ChEBI" id="CHEBI:597326"/>
    </cofactor>
</comment>
<dbReference type="GO" id="GO:0005975">
    <property type="term" value="P:carbohydrate metabolic process"/>
    <property type="evidence" value="ECO:0007669"/>
    <property type="project" value="InterPro"/>
</dbReference>
<evidence type="ECO:0000256" key="5">
    <source>
        <dbReference type="ARBA" id="ARBA00022533"/>
    </source>
</evidence>
<name>A0A1X0IL41_MYCRH</name>
<evidence type="ECO:0000313" key="14">
    <source>
        <dbReference type="Proteomes" id="UP000192534"/>
    </source>
</evidence>
<dbReference type="CDD" id="cd04299">
    <property type="entry name" value="GT35_Glycogen_Phosphorylase-like"/>
    <property type="match status" value="1"/>
</dbReference>
<evidence type="ECO:0000256" key="1">
    <source>
        <dbReference type="ARBA" id="ARBA00001275"/>
    </source>
</evidence>
<evidence type="ECO:0000256" key="9">
    <source>
        <dbReference type="ARBA" id="ARBA00023277"/>
    </source>
</evidence>
<dbReference type="PIRSF" id="PIRSF000460">
    <property type="entry name" value="Pprylas_GlgP"/>
    <property type="match status" value="1"/>
</dbReference>
<proteinExistence type="inferred from homology"/>
<dbReference type="RefSeq" id="WP_083121986.1">
    <property type="nucleotide sequence ID" value="NZ_JACKUO010000019.1"/>
</dbReference>
<keyword evidence="7" id="KW-0808">Transferase</keyword>
<dbReference type="PANTHER" id="PTHR42655:SF1">
    <property type="entry name" value="GLYCOGEN PHOSPHORYLASE"/>
    <property type="match status" value="1"/>
</dbReference>
<organism evidence="13 14">
    <name type="scientific">Mycolicibacterium rhodesiae</name>
    <name type="common">Mycobacterium rhodesiae</name>
    <dbReference type="NCBI Taxonomy" id="36814"/>
    <lineage>
        <taxon>Bacteria</taxon>
        <taxon>Bacillati</taxon>
        <taxon>Actinomycetota</taxon>
        <taxon>Actinomycetes</taxon>
        <taxon>Mycobacteriales</taxon>
        <taxon>Mycobacteriaceae</taxon>
        <taxon>Mycolicibacterium</taxon>
    </lineage>
</organism>
<comment type="function">
    <text evidence="10">Phosphorylase is an important allosteric enzyme in carbohydrate metabolism. Enzymes from different sources differ in their regulatory mechanisms and in their natural substrates. However, all known phosphorylases share catalytic and structural properties.</text>
</comment>
<dbReference type="Gene3D" id="3.40.50.2000">
    <property type="entry name" value="Glycogen Phosphorylase B"/>
    <property type="match status" value="3"/>
</dbReference>
<comment type="similarity">
    <text evidence="3">Belongs to the glycogen phosphorylase family.</text>
</comment>
<dbReference type="SUPFAM" id="SSF53756">
    <property type="entry name" value="UDP-Glycosyltransferase/glycogen phosphorylase"/>
    <property type="match status" value="1"/>
</dbReference>
<evidence type="ECO:0000256" key="11">
    <source>
        <dbReference type="PIRSR" id="PIRSR000460-1"/>
    </source>
</evidence>
<dbReference type="EMBL" id="MVIH01000018">
    <property type="protein sequence ID" value="ORB48648.1"/>
    <property type="molecule type" value="Genomic_DNA"/>
</dbReference>
<evidence type="ECO:0000256" key="8">
    <source>
        <dbReference type="ARBA" id="ARBA00022898"/>
    </source>
</evidence>
<dbReference type="NCBIfam" id="TIGR02094">
    <property type="entry name" value="more_P_ylases"/>
    <property type="match status" value="1"/>
</dbReference>